<proteinExistence type="inferred from homology"/>
<dbReference type="GO" id="GO:0071555">
    <property type="term" value="P:cell wall organization"/>
    <property type="evidence" value="ECO:0007669"/>
    <property type="project" value="UniProtKB-KW"/>
</dbReference>
<accession>A0AAU7F6L9</accession>
<keyword evidence="4 7" id="KW-0436">Ligase</keyword>
<comment type="subcellular location">
    <subcellularLocation>
        <location evidence="1 7 8">Cytoplasm</location>
    </subcellularLocation>
</comment>
<name>A0AAU7F6L9_9NEIS</name>
<reference evidence="11" key="1">
    <citation type="submission" date="2024-05" db="EMBL/GenBank/DDBJ databases">
        <authorList>
            <person name="Yang L."/>
            <person name="Pan L."/>
        </authorList>
    </citation>
    <scope>NUCLEOTIDE SEQUENCE</scope>
    <source>
        <strain evidence="11">FCG-7</strain>
    </source>
</reference>
<feature type="domain" description="Mur ligase central" evidence="10">
    <location>
        <begin position="130"/>
        <end position="308"/>
    </location>
</feature>
<dbReference type="HAMAP" id="MF_00639">
    <property type="entry name" value="MurD"/>
    <property type="match status" value="1"/>
</dbReference>
<dbReference type="EMBL" id="CP157355">
    <property type="protein sequence ID" value="XBL99397.1"/>
    <property type="molecule type" value="Genomic_DNA"/>
</dbReference>
<dbReference type="SUPFAM" id="SSF53244">
    <property type="entry name" value="MurD-like peptide ligases, peptide-binding domain"/>
    <property type="match status" value="1"/>
</dbReference>
<dbReference type="PANTHER" id="PTHR43692:SF1">
    <property type="entry name" value="UDP-N-ACETYLMURAMOYLALANINE--D-GLUTAMATE LIGASE"/>
    <property type="match status" value="1"/>
</dbReference>
<keyword evidence="3 7" id="KW-0963">Cytoplasm</keyword>
<dbReference type="EC" id="6.3.2.9" evidence="7 8"/>
<keyword evidence="7 8" id="KW-0131">Cell cycle</keyword>
<comment type="function">
    <text evidence="7 8">Cell wall formation. Catalyzes the addition of glutamate to the nucleotide precursor UDP-N-acetylmuramoyl-L-alanine (UMA).</text>
</comment>
<dbReference type="Pfam" id="PF02875">
    <property type="entry name" value="Mur_ligase_C"/>
    <property type="match status" value="1"/>
</dbReference>
<dbReference type="RefSeq" id="WP_348943825.1">
    <property type="nucleotide sequence ID" value="NZ_CP157355.1"/>
</dbReference>
<dbReference type="GO" id="GO:0051301">
    <property type="term" value="P:cell division"/>
    <property type="evidence" value="ECO:0007669"/>
    <property type="project" value="UniProtKB-KW"/>
</dbReference>
<dbReference type="GO" id="GO:0005737">
    <property type="term" value="C:cytoplasm"/>
    <property type="evidence" value="ECO:0007669"/>
    <property type="project" value="UniProtKB-SubCell"/>
</dbReference>
<dbReference type="SUPFAM" id="SSF53623">
    <property type="entry name" value="MurD-like peptide ligases, catalytic domain"/>
    <property type="match status" value="1"/>
</dbReference>
<dbReference type="InterPro" id="IPR004101">
    <property type="entry name" value="Mur_ligase_C"/>
</dbReference>
<sequence>MEQLTPHSSLLTPYQDKHCIVVGLGDTGLATARWLAGKGARVTVADSRKTPPNLDNLRADLPQVELRLGAFNVDTFADAEMLVTSPGVPLATPEVAAAIAQGIPVVGDVELLAQALVGGPDQSRGKVIAITGSNGKSTVTTMVAQMCEAAGFKTVTAGNIGLPVLAALADWEARGEWPDFWVLELSSFQLETTSSLMPAAATVLNVSEDHLDRYAGMNEYAATKAGIFAGLGVQVLNREDGYCRGMARPGRDVVWFGADTPRNGSEYGLVEIDGDFSLRCGDFELIKASELPVAGLHNAVNALASIALCRAAGLPTAPLLAALRAFKGLPHRVELVAEVNGVAYYDDSKGTNVGATEAALKGMTRPVVLIAGGDGKGQDFSPLLEACERICRAVLLIGRDGPALADVLNEAHSSFLPDDDDNYLPVMQLPTLEMAVSVASNLAEPGDVVLLSPACASLDMFRNYHHRAEVFIAAVKGLEQH</sequence>
<keyword evidence="5 7" id="KW-0547">Nucleotide-binding</keyword>
<dbReference type="Pfam" id="PF21799">
    <property type="entry name" value="MurD-like_N"/>
    <property type="match status" value="1"/>
</dbReference>
<dbReference type="GO" id="GO:0008360">
    <property type="term" value="P:regulation of cell shape"/>
    <property type="evidence" value="ECO:0007669"/>
    <property type="project" value="UniProtKB-KW"/>
</dbReference>
<evidence type="ECO:0000256" key="5">
    <source>
        <dbReference type="ARBA" id="ARBA00022741"/>
    </source>
</evidence>
<dbReference type="GO" id="GO:0008764">
    <property type="term" value="F:UDP-N-acetylmuramoylalanine-D-glutamate ligase activity"/>
    <property type="evidence" value="ECO:0007669"/>
    <property type="project" value="UniProtKB-UniRule"/>
</dbReference>
<dbReference type="GO" id="GO:0005524">
    <property type="term" value="F:ATP binding"/>
    <property type="evidence" value="ECO:0007669"/>
    <property type="project" value="UniProtKB-UniRule"/>
</dbReference>
<organism evidence="11">
    <name type="scientific">Chitinibacter mangrovi</name>
    <dbReference type="NCBI Taxonomy" id="3153927"/>
    <lineage>
        <taxon>Bacteria</taxon>
        <taxon>Pseudomonadati</taxon>
        <taxon>Pseudomonadota</taxon>
        <taxon>Betaproteobacteria</taxon>
        <taxon>Neisseriales</taxon>
        <taxon>Chitinibacteraceae</taxon>
        <taxon>Chitinibacter</taxon>
    </lineage>
</organism>
<dbReference type="NCBIfam" id="TIGR01087">
    <property type="entry name" value="murD"/>
    <property type="match status" value="1"/>
</dbReference>
<keyword evidence="6 7" id="KW-0067">ATP-binding</keyword>
<gene>
    <name evidence="7 11" type="primary">murD</name>
    <name evidence="11" type="ORF">ABHF33_09975</name>
</gene>
<evidence type="ECO:0000256" key="2">
    <source>
        <dbReference type="ARBA" id="ARBA00004752"/>
    </source>
</evidence>
<comment type="catalytic activity">
    <reaction evidence="7 8">
        <text>UDP-N-acetyl-alpha-D-muramoyl-L-alanine + D-glutamate + ATP = UDP-N-acetyl-alpha-D-muramoyl-L-alanyl-D-glutamate + ADP + phosphate + H(+)</text>
        <dbReference type="Rhea" id="RHEA:16429"/>
        <dbReference type="ChEBI" id="CHEBI:15378"/>
        <dbReference type="ChEBI" id="CHEBI:29986"/>
        <dbReference type="ChEBI" id="CHEBI:30616"/>
        <dbReference type="ChEBI" id="CHEBI:43474"/>
        <dbReference type="ChEBI" id="CHEBI:83898"/>
        <dbReference type="ChEBI" id="CHEBI:83900"/>
        <dbReference type="ChEBI" id="CHEBI:456216"/>
        <dbReference type="EC" id="6.3.2.9"/>
    </reaction>
</comment>
<evidence type="ECO:0000313" key="11">
    <source>
        <dbReference type="EMBL" id="XBL99397.1"/>
    </source>
</evidence>
<dbReference type="InterPro" id="IPR036565">
    <property type="entry name" value="Mur-like_cat_sf"/>
</dbReference>
<dbReference type="Gene3D" id="3.90.190.20">
    <property type="entry name" value="Mur ligase, C-terminal domain"/>
    <property type="match status" value="1"/>
</dbReference>
<keyword evidence="7 8" id="KW-0961">Cell wall biogenesis/degradation</keyword>
<evidence type="ECO:0000256" key="8">
    <source>
        <dbReference type="RuleBase" id="RU003664"/>
    </source>
</evidence>
<dbReference type="AlphaFoldDB" id="A0AAU7F6L9"/>
<dbReference type="Gene3D" id="3.40.1190.10">
    <property type="entry name" value="Mur-like, catalytic domain"/>
    <property type="match status" value="1"/>
</dbReference>
<comment type="pathway">
    <text evidence="2 7 8">Cell wall biogenesis; peptidoglycan biosynthesis.</text>
</comment>
<feature type="binding site" evidence="7">
    <location>
        <begin position="132"/>
        <end position="138"/>
    </location>
    <ligand>
        <name>ATP</name>
        <dbReference type="ChEBI" id="CHEBI:30616"/>
    </ligand>
</feature>
<keyword evidence="7 8" id="KW-0132">Cell division</keyword>
<dbReference type="InterPro" id="IPR036615">
    <property type="entry name" value="Mur_ligase_C_dom_sf"/>
</dbReference>
<dbReference type="GO" id="GO:0009252">
    <property type="term" value="P:peptidoglycan biosynthetic process"/>
    <property type="evidence" value="ECO:0007669"/>
    <property type="project" value="UniProtKB-UniRule"/>
</dbReference>
<dbReference type="KEGG" id="cmav:ABHF33_09975"/>
<evidence type="ECO:0000256" key="3">
    <source>
        <dbReference type="ARBA" id="ARBA00022490"/>
    </source>
</evidence>
<protein>
    <recommendedName>
        <fullName evidence="7 8">UDP-N-acetylmuramoylalanine--D-glutamate ligase</fullName>
        <ecNumber evidence="7 8">6.3.2.9</ecNumber>
    </recommendedName>
    <alternativeName>
        <fullName evidence="7">D-glutamic acid-adding enzyme</fullName>
    </alternativeName>
    <alternativeName>
        <fullName evidence="7">UDP-N-acetylmuramoyl-L-alanyl-D-glutamate synthetase</fullName>
    </alternativeName>
</protein>
<dbReference type="Gene3D" id="3.40.50.720">
    <property type="entry name" value="NAD(P)-binding Rossmann-like Domain"/>
    <property type="match status" value="1"/>
</dbReference>
<evidence type="ECO:0000256" key="4">
    <source>
        <dbReference type="ARBA" id="ARBA00022598"/>
    </source>
</evidence>
<evidence type="ECO:0000256" key="1">
    <source>
        <dbReference type="ARBA" id="ARBA00004496"/>
    </source>
</evidence>
<keyword evidence="7 8" id="KW-0573">Peptidoglycan synthesis</keyword>
<evidence type="ECO:0000259" key="9">
    <source>
        <dbReference type="Pfam" id="PF02875"/>
    </source>
</evidence>
<dbReference type="SUPFAM" id="SSF51984">
    <property type="entry name" value="MurCD N-terminal domain"/>
    <property type="match status" value="1"/>
</dbReference>
<evidence type="ECO:0000256" key="6">
    <source>
        <dbReference type="ARBA" id="ARBA00022840"/>
    </source>
</evidence>
<dbReference type="InterPro" id="IPR013221">
    <property type="entry name" value="Mur_ligase_cen"/>
</dbReference>
<evidence type="ECO:0000259" key="10">
    <source>
        <dbReference type="Pfam" id="PF08245"/>
    </source>
</evidence>
<comment type="similarity">
    <text evidence="7">Belongs to the MurCDEF family.</text>
</comment>
<dbReference type="PANTHER" id="PTHR43692">
    <property type="entry name" value="UDP-N-ACETYLMURAMOYLALANINE--D-GLUTAMATE LIGASE"/>
    <property type="match status" value="1"/>
</dbReference>
<dbReference type="Pfam" id="PF08245">
    <property type="entry name" value="Mur_ligase_M"/>
    <property type="match status" value="1"/>
</dbReference>
<feature type="domain" description="Mur ligase C-terminal" evidence="9">
    <location>
        <begin position="331"/>
        <end position="455"/>
    </location>
</feature>
<dbReference type="InterPro" id="IPR005762">
    <property type="entry name" value="MurD"/>
</dbReference>
<keyword evidence="7 8" id="KW-0133">Cell shape</keyword>
<evidence type="ECO:0000256" key="7">
    <source>
        <dbReference type="HAMAP-Rule" id="MF_00639"/>
    </source>
</evidence>